<name>A0ACA9QA28_9GLOM</name>
<evidence type="ECO:0000313" key="2">
    <source>
        <dbReference type="Proteomes" id="UP000789920"/>
    </source>
</evidence>
<feature type="non-terminal residue" evidence="1">
    <location>
        <position position="1"/>
    </location>
</feature>
<dbReference type="Proteomes" id="UP000789920">
    <property type="component" value="Unassembled WGS sequence"/>
</dbReference>
<protein>
    <submittedName>
        <fullName evidence="1">15273_t:CDS:1</fullName>
    </submittedName>
</protein>
<sequence length="606" mass="67614">KRHLKAILLAIGDGANDVPMIQAAHVGVGISGLEGMQAARSADVAISQFRYLKKLLLVHGAWSYQRLSKLILYSFYKNITLYMTQFWFNVKNFWGWAFNAFFHSLILYWVSIYIFHNDLILTNGQVAGHWFWGTALYTAVLATVLGKAALITDLWTKYTYIAIPGSFVFWMVFIFVYGMIAPRFRVSEEYDGVIPRLFTSPIFYLFVLLVPVICLLRDYVWKYVKRMYRSRTYHTIQEIQKFNIPDYRPRAEQFQKAIRKVRAVQRLRKSRGFAFSQNESGQEARLIRVYDTTISKPKGASVIMHSVVVSKLATPEASTRAVLTTFNGSTIPLEFEKPLILLSEKKISVLQDILPSLEAAAQQRRPLLIISEDVDGEALAACILNKLRGNLQVVAVKAPGFGDNRKSILGDLAILTGGTVFSDDLDIKLERATPEHYGSTGSVTITKEDTILLNGEGSKENINQRCDQIRAAINDPTVSDYEKEKLQERLAKLSGGVAVIRVGGSSEVEVNEKKDRFVDALNATRAAVEEGIVPGGGVAFLKSIKCLESLKPSNFDQQLGVNIIKTALQKPAKTIVDNAGEEGSVVVGKLIDDHGDNFNYGYDSAT</sequence>
<accession>A0ACA9QA28</accession>
<organism evidence="1 2">
    <name type="scientific">Racocetra persica</name>
    <dbReference type="NCBI Taxonomy" id="160502"/>
    <lineage>
        <taxon>Eukaryota</taxon>
        <taxon>Fungi</taxon>
        <taxon>Fungi incertae sedis</taxon>
        <taxon>Mucoromycota</taxon>
        <taxon>Glomeromycotina</taxon>
        <taxon>Glomeromycetes</taxon>
        <taxon>Diversisporales</taxon>
        <taxon>Gigasporaceae</taxon>
        <taxon>Racocetra</taxon>
    </lineage>
</organism>
<feature type="non-terminal residue" evidence="1">
    <location>
        <position position="606"/>
    </location>
</feature>
<evidence type="ECO:0000313" key="1">
    <source>
        <dbReference type="EMBL" id="CAG8742916.1"/>
    </source>
</evidence>
<dbReference type="EMBL" id="CAJVQC010029555">
    <property type="protein sequence ID" value="CAG8742916.1"/>
    <property type="molecule type" value="Genomic_DNA"/>
</dbReference>
<keyword evidence="2" id="KW-1185">Reference proteome</keyword>
<reference evidence="1" key="1">
    <citation type="submission" date="2021-06" db="EMBL/GenBank/DDBJ databases">
        <authorList>
            <person name="Kallberg Y."/>
            <person name="Tangrot J."/>
            <person name="Rosling A."/>
        </authorList>
    </citation>
    <scope>NUCLEOTIDE SEQUENCE</scope>
    <source>
        <strain evidence="1">MA461A</strain>
    </source>
</reference>
<comment type="caution">
    <text evidence="1">The sequence shown here is derived from an EMBL/GenBank/DDBJ whole genome shotgun (WGS) entry which is preliminary data.</text>
</comment>
<proteinExistence type="predicted"/>
<gene>
    <name evidence="1" type="ORF">RPERSI_LOCUS13336</name>
</gene>